<evidence type="ECO:0000256" key="8">
    <source>
        <dbReference type="SAM" id="Phobius"/>
    </source>
</evidence>
<evidence type="ECO:0000259" key="9">
    <source>
        <dbReference type="PROSITE" id="PS50112"/>
    </source>
</evidence>
<evidence type="ECO:0000259" key="11">
    <source>
        <dbReference type="PROSITE" id="PS50839"/>
    </source>
</evidence>
<dbReference type="GO" id="GO:0007165">
    <property type="term" value="P:signal transduction"/>
    <property type="evidence" value="ECO:0007669"/>
    <property type="project" value="UniProtKB-ARBA"/>
</dbReference>
<feature type="transmembrane region" description="Helical" evidence="8">
    <location>
        <begin position="16"/>
        <end position="35"/>
    </location>
</feature>
<comment type="cofactor">
    <cofactor evidence="1">
        <name>Mg(2+)</name>
        <dbReference type="ChEBI" id="CHEBI:18420"/>
    </cofactor>
</comment>
<keyword evidence="14" id="KW-1185">Reference proteome</keyword>
<evidence type="ECO:0000256" key="2">
    <source>
        <dbReference type="ARBA" id="ARBA00004370"/>
    </source>
</evidence>
<dbReference type="InterPro" id="IPR043128">
    <property type="entry name" value="Rev_trsase/Diguanyl_cyclase"/>
</dbReference>
<dbReference type="InterPro" id="IPR029787">
    <property type="entry name" value="Nucleotide_cyclase"/>
</dbReference>
<dbReference type="Gene3D" id="3.30.450.350">
    <property type="entry name" value="CHASE domain"/>
    <property type="match status" value="1"/>
</dbReference>
<dbReference type="InterPro" id="IPR003018">
    <property type="entry name" value="GAF"/>
</dbReference>
<dbReference type="SUPFAM" id="SSF55785">
    <property type="entry name" value="PYP-like sensor domain (PAS domain)"/>
    <property type="match status" value="1"/>
</dbReference>
<dbReference type="SMART" id="SM00091">
    <property type="entry name" value="PAS"/>
    <property type="match status" value="1"/>
</dbReference>
<comment type="caution">
    <text evidence="13">The sequence shown here is derived from an EMBL/GenBank/DDBJ whole genome shotgun (WGS) entry which is preliminary data.</text>
</comment>
<feature type="domain" description="PAC" evidence="10">
    <location>
        <begin position="427"/>
        <end position="479"/>
    </location>
</feature>
<evidence type="ECO:0000256" key="3">
    <source>
        <dbReference type="ARBA" id="ARBA00012528"/>
    </source>
</evidence>
<dbReference type="FunFam" id="3.30.70.270:FF:000001">
    <property type="entry name" value="Diguanylate cyclase domain protein"/>
    <property type="match status" value="1"/>
</dbReference>
<dbReference type="PROSITE" id="PS50113">
    <property type="entry name" value="PAC"/>
    <property type="match status" value="1"/>
</dbReference>
<dbReference type="InterPro" id="IPR035965">
    <property type="entry name" value="PAS-like_dom_sf"/>
</dbReference>
<accession>A0A839IVW5</accession>
<keyword evidence="5 8" id="KW-1133">Transmembrane helix</keyword>
<dbReference type="InterPro" id="IPR042240">
    <property type="entry name" value="CHASE_sf"/>
</dbReference>
<dbReference type="GO" id="GO:0016020">
    <property type="term" value="C:membrane"/>
    <property type="evidence" value="ECO:0007669"/>
    <property type="project" value="UniProtKB-SubCell"/>
</dbReference>
<evidence type="ECO:0000256" key="5">
    <source>
        <dbReference type="ARBA" id="ARBA00022989"/>
    </source>
</evidence>
<evidence type="ECO:0000259" key="12">
    <source>
        <dbReference type="PROSITE" id="PS50887"/>
    </source>
</evidence>
<dbReference type="SUPFAM" id="SSF55781">
    <property type="entry name" value="GAF domain-like"/>
    <property type="match status" value="1"/>
</dbReference>
<dbReference type="RefSeq" id="WP_182810365.1">
    <property type="nucleotide sequence ID" value="NZ_JACJFM010000031.1"/>
</dbReference>
<evidence type="ECO:0000259" key="10">
    <source>
        <dbReference type="PROSITE" id="PS50113"/>
    </source>
</evidence>
<dbReference type="InterPro" id="IPR029016">
    <property type="entry name" value="GAF-like_dom_sf"/>
</dbReference>
<dbReference type="InterPro" id="IPR006189">
    <property type="entry name" value="CHASE_dom"/>
</dbReference>
<dbReference type="PROSITE" id="PS50112">
    <property type="entry name" value="PAS"/>
    <property type="match status" value="1"/>
</dbReference>
<dbReference type="Pfam" id="PF13185">
    <property type="entry name" value="GAF_2"/>
    <property type="match status" value="1"/>
</dbReference>
<dbReference type="EC" id="2.7.7.65" evidence="3"/>
<name>A0A839IVW5_9GAMM</name>
<gene>
    <name evidence="13" type="ORF">H4O21_18495</name>
</gene>
<evidence type="ECO:0000256" key="7">
    <source>
        <dbReference type="ARBA" id="ARBA00034247"/>
    </source>
</evidence>
<organism evidence="13 14">
    <name type="scientific">Oceanospirillum sediminis</name>
    <dbReference type="NCBI Taxonomy" id="2760088"/>
    <lineage>
        <taxon>Bacteria</taxon>
        <taxon>Pseudomonadati</taxon>
        <taxon>Pseudomonadota</taxon>
        <taxon>Gammaproteobacteria</taxon>
        <taxon>Oceanospirillales</taxon>
        <taxon>Oceanospirillaceae</taxon>
        <taxon>Oceanospirillum</taxon>
    </lineage>
</organism>
<keyword evidence="4 8" id="KW-0812">Transmembrane</keyword>
<dbReference type="Gene3D" id="3.30.70.270">
    <property type="match status" value="1"/>
</dbReference>
<reference evidence="13 14" key="1">
    <citation type="submission" date="2020-08" db="EMBL/GenBank/DDBJ databases">
        <title>Oceanospirillum sp. nov. isolated from marine sediment.</title>
        <authorList>
            <person name="Ji X."/>
        </authorList>
    </citation>
    <scope>NUCLEOTIDE SEQUENCE [LARGE SCALE GENOMIC DNA]</scope>
    <source>
        <strain evidence="13 14">D5</strain>
    </source>
</reference>
<dbReference type="NCBIfam" id="TIGR00254">
    <property type="entry name" value="GGDEF"/>
    <property type="match status" value="1"/>
</dbReference>
<dbReference type="PROSITE" id="PS50887">
    <property type="entry name" value="GGDEF"/>
    <property type="match status" value="1"/>
</dbReference>
<dbReference type="InterPro" id="IPR013767">
    <property type="entry name" value="PAS_fold"/>
</dbReference>
<evidence type="ECO:0000256" key="4">
    <source>
        <dbReference type="ARBA" id="ARBA00022692"/>
    </source>
</evidence>
<dbReference type="InterPro" id="IPR000700">
    <property type="entry name" value="PAS-assoc_C"/>
</dbReference>
<feature type="domain" description="PAS" evidence="9">
    <location>
        <begin position="350"/>
        <end position="405"/>
    </location>
</feature>
<dbReference type="NCBIfam" id="TIGR00229">
    <property type="entry name" value="sensory_box"/>
    <property type="match status" value="1"/>
</dbReference>
<dbReference type="EMBL" id="JACJFM010000031">
    <property type="protein sequence ID" value="MBB1488599.1"/>
    <property type="molecule type" value="Genomic_DNA"/>
</dbReference>
<feature type="transmembrane region" description="Helical" evidence="8">
    <location>
        <begin position="320"/>
        <end position="341"/>
    </location>
</feature>
<dbReference type="Pfam" id="PF00990">
    <property type="entry name" value="GGDEF"/>
    <property type="match status" value="1"/>
</dbReference>
<dbReference type="InterPro" id="IPR000160">
    <property type="entry name" value="GGDEF_dom"/>
</dbReference>
<dbReference type="Pfam" id="PF00989">
    <property type="entry name" value="PAS"/>
    <property type="match status" value="1"/>
</dbReference>
<sequence>MSTSKDSDIQPLKRRIYLLSTAFVGVVLSLSAFFYSSVMEQKQTQARIESLADERLAQLKTSISATVEIIDSVGSFFDSHENVSREQFKVFTRPVLERHPELWGIHWIPRIKGEDRADFERRLRWQGFIGQITALRAEDNSMQPAASRSEYYPVEYSEPIARNRMIIGFDASSRSQNRQAMQKILSQGMSFASTAPFAIVQDKQGSSSIIFFRPVFGPEEPSQDPQERQNNIRGFIAALVKPQIILDALALHDQQTAMQMQDITDAPLTEAAQTNLEDIKEDWLSHMLTFSAMGRHWQFRLSIHPERLDELGHRDPNRSLLVLVSGLAFTFLLIGMIRDLIRTHRLAARERDRAQSYLDTVETMIIALDKDGYISLINRKACELLGCQEQDVISQYWFSERFLSEPDQEKEEFQQLVTGGKRIHQKRYSESKIRTSQGELLLIAWHNAIQYDSNGEFTGVLSAGEDITQQRRLQALDKIRSQAMHAALKGQPLSYVLEQVLKGIEEQKPDIRGSILLLDADGQHLLSGAAPSLPEAYNNAINGVRIGEGVGSCGTAAFRNERVIVEDIQNHPYWSGFKELAASFNLGSCWSEPVRGKNGRILGTFALYHQYPAAPAPSDIELIEGSANFVSMLIEQYQTEARLIQMANTDELTSLPNRRQFMNRLEQEFARSRRYKHPMALCMLDIDHFKRVNDKYGHAVGDQVLKELAVVVQDSLRETDLPGRLGGEEFAILLPDTDTDNASLVAERIRSNLEQMRVEPGNNKTLQLTVSIGVAVLNADTPSDIQPDELLSLADHCLYFAKQNGRNQVSFIATELA</sequence>
<dbReference type="SMART" id="SM00267">
    <property type="entry name" value="GGDEF"/>
    <property type="match status" value="1"/>
</dbReference>
<feature type="domain" description="GGDEF" evidence="12">
    <location>
        <begin position="677"/>
        <end position="814"/>
    </location>
</feature>
<dbReference type="InterPro" id="IPR050469">
    <property type="entry name" value="Diguanylate_Cyclase"/>
</dbReference>
<dbReference type="PROSITE" id="PS50839">
    <property type="entry name" value="CHASE"/>
    <property type="match status" value="1"/>
</dbReference>
<dbReference type="GO" id="GO:0006355">
    <property type="term" value="P:regulation of DNA-templated transcription"/>
    <property type="evidence" value="ECO:0007669"/>
    <property type="project" value="InterPro"/>
</dbReference>
<dbReference type="SMART" id="SM00065">
    <property type="entry name" value="GAF"/>
    <property type="match status" value="1"/>
</dbReference>
<comment type="subcellular location">
    <subcellularLocation>
        <location evidence="2">Membrane</location>
    </subcellularLocation>
</comment>
<protein>
    <recommendedName>
        <fullName evidence="3">diguanylate cyclase</fullName>
        <ecNumber evidence="3">2.7.7.65</ecNumber>
    </recommendedName>
</protein>
<dbReference type="AlphaFoldDB" id="A0A839IVW5"/>
<evidence type="ECO:0000313" key="14">
    <source>
        <dbReference type="Proteomes" id="UP000565262"/>
    </source>
</evidence>
<feature type="domain" description="CHASE" evidence="11">
    <location>
        <begin position="79"/>
        <end position="249"/>
    </location>
</feature>
<proteinExistence type="predicted"/>
<dbReference type="SUPFAM" id="SSF55073">
    <property type="entry name" value="Nucleotide cyclase"/>
    <property type="match status" value="1"/>
</dbReference>
<dbReference type="SMART" id="SM01079">
    <property type="entry name" value="CHASE"/>
    <property type="match status" value="1"/>
</dbReference>
<comment type="catalytic activity">
    <reaction evidence="7">
        <text>2 GTP = 3',3'-c-di-GMP + 2 diphosphate</text>
        <dbReference type="Rhea" id="RHEA:24898"/>
        <dbReference type="ChEBI" id="CHEBI:33019"/>
        <dbReference type="ChEBI" id="CHEBI:37565"/>
        <dbReference type="ChEBI" id="CHEBI:58805"/>
        <dbReference type="EC" id="2.7.7.65"/>
    </reaction>
</comment>
<dbReference type="GO" id="GO:0052621">
    <property type="term" value="F:diguanylate cyclase activity"/>
    <property type="evidence" value="ECO:0007669"/>
    <property type="project" value="UniProtKB-EC"/>
</dbReference>
<dbReference type="CDD" id="cd01949">
    <property type="entry name" value="GGDEF"/>
    <property type="match status" value="1"/>
</dbReference>
<keyword evidence="6 8" id="KW-0472">Membrane</keyword>
<dbReference type="CDD" id="cd00130">
    <property type="entry name" value="PAS"/>
    <property type="match status" value="1"/>
</dbReference>
<dbReference type="InterPro" id="IPR000014">
    <property type="entry name" value="PAS"/>
</dbReference>
<evidence type="ECO:0000313" key="13">
    <source>
        <dbReference type="EMBL" id="MBB1488599.1"/>
    </source>
</evidence>
<dbReference type="Proteomes" id="UP000565262">
    <property type="component" value="Unassembled WGS sequence"/>
</dbReference>
<dbReference type="Gene3D" id="3.30.450.20">
    <property type="entry name" value="PAS domain"/>
    <property type="match status" value="1"/>
</dbReference>
<dbReference type="Pfam" id="PF03924">
    <property type="entry name" value="CHASE"/>
    <property type="match status" value="1"/>
</dbReference>
<dbReference type="PANTHER" id="PTHR45138:SF9">
    <property type="entry name" value="DIGUANYLATE CYCLASE DGCM-RELATED"/>
    <property type="match status" value="1"/>
</dbReference>
<evidence type="ECO:0000256" key="6">
    <source>
        <dbReference type="ARBA" id="ARBA00023136"/>
    </source>
</evidence>
<dbReference type="PANTHER" id="PTHR45138">
    <property type="entry name" value="REGULATORY COMPONENTS OF SENSORY TRANSDUCTION SYSTEM"/>
    <property type="match status" value="1"/>
</dbReference>
<dbReference type="Gene3D" id="3.30.450.40">
    <property type="match status" value="1"/>
</dbReference>
<evidence type="ECO:0000256" key="1">
    <source>
        <dbReference type="ARBA" id="ARBA00001946"/>
    </source>
</evidence>